<dbReference type="Proteomes" id="UP000600918">
    <property type="component" value="Unassembled WGS sequence"/>
</dbReference>
<sequence length="126" mass="14249">MSGYFSNAILTDIAYLPGSTGIVSKIFTPRGSIWRWKARESATNAREHAPLSFGEFAVRRTTKKPCLKYAEEELPCISKPNLTKNVTRRRRSKMVKEMSKGGVSIRTKLFRDSPQDISHFRAALKA</sequence>
<keyword evidence="2" id="KW-1185">Reference proteome</keyword>
<dbReference type="EMBL" id="JACSDY010000002">
    <property type="protein sequence ID" value="KAF7434401.1"/>
    <property type="molecule type" value="Genomic_DNA"/>
</dbReference>
<evidence type="ECO:0000313" key="1">
    <source>
        <dbReference type="EMBL" id="KAF7434401.1"/>
    </source>
</evidence>
<protein>
    <submittedName>
        <fullName evidence="1">Uncharacterized protein</fullName>
    </submittedName>
</protein>
<comment type="caution">
    <text evidence="1">The sequence shown here is derived from an EMBL/GenBank/DDBJ whole genome shotgun (WGS) entry which is preliminary data.</text>
</comment>
<dbReference type="AlphaFoldDB" id="A0A834PAA0"/>
<reference evidence="1" key="1">
    <citation type="journal article" date="2020" name="G3 (Bethesda)">
        <title>High-Quality Assemblies for Three Invasive Social Wasps from the &lt;i&gt;Vespula&lt;/i&gt; Genus.</title>
        <authorList>
            <person name="Harrop T.W.R."/>
            <person name="Guhlin J."/>
            <person name="McLaughlin G.M."/>
            <person name="Permina E."/>
            <person name="Stockwell P."/>
            <person name="Gilligan J."/>
            <person name="Le Lec M.F."/>
            <person name="Gruber M.A.M."/>
            <person name="Quinn O."/>
            <person name="Lovegrove M."/>
            <person name="Duncan E.J."/>
            <person name="Remnant E.J."/>
            <person name="Van Eeckhoven J."/>
            <person name="Graham B."/>
            <person name="Knapp R.A."/>
            <person name="Langford K.W."/>
            <person name="Kronenberg Z."/>
            <person name="Press M.O."/>
            <person name="Eacker S.M."/>
            <person name="Wilson-Rankin E.E."/>
            <person name="Purcell J."/>
            <person name="Lester P.J."/>
            <person name="Dearden P.K."/>
        </authorList>
    </citation>
    <scope>NUCLEOTIDE SEQUENCE</scope>
    <source>
        <strain evidence="1">Volc-1</strain>
    </source>
</reference>
<accession>A0A834PAA0</accession>
<gene>
    <name evidence="1" type="ORF">H0235_002592</name>
</gene>
<evidence type="ECO:0000313" key="2">
    <source>
        <dbReference type="Proteomes" id="UP000600918"/>
    </source>
</evidence>
<name>A0A834PAA0_VESPE</name>
<proteinExistence type="predicted"/>
<organism evidence="1 2">
    <name type="scientific">Vespula pensylvanica</name>
    <name type="common">Western yellow jacket</name>
    <name type="synonym">Wasp</name>
    <dbReference type="NCBI Taxonomy" id="30213"/>
    <lineage>
        <taxon>Eukaryota</taxon>
        <taxon>Metazoa</taxon>
        <taxon>Ecdysozoa</taxon>
        <taxon>Arthropoda</taxon>
        <taxon>Hexapoda</taxon>
        <taxon>Insecta</taxon>
        <taxon>Pterygota</taxon>
        <taxon>Neoptera</taxon>
        <taxon>Endopterygota</taxon>
        <taxon>Hymenoptera</taxon>
        <taxon>Apocrita</taxon>
        <taxon>Aculeata</taxon>
        <taxon>Vespoidea</taxon>
        <taxon>Vespidae</taxon>
        <taxon>Vespinae</taxon>
        <taxon>Vespula</taxon>
    </lineage>
</organism>